<keyword evidence="2" id="KW-0808">Transferase</keyword>
<keyword evidence="3" id="KW-1185">Reference proteome</keyword>
<protein>
    <submittedName>
        <fullName evidence="2">Ubiquinone/menaquinone biosynthesis C-methylase UbiE</fullName>
    </submittedName>
</protein>
<evidence type="ECO:0000313" key="2">
    <source>
        <dbReference type="EMBL" id="SEG49975.1"/>
    </source>
</evidence>
<dbReference type="InterPro" id="IPR013216">
    <property type="entry name" value="Methyltransf_11"/>
</dbReference>
<dbReference type="AlphaFoldDB" id="A0A1H6APJ1"/>
<reference evidence="3" key="1">
    <citation type="submission" date="2016-10" db="EMBL/GenBank/DDBJ databases">
        <authorList>
            <person name="Varghese N."/>
            <person name="Submissions S."/>
        </authorList>
    </citation>
    <scope>NUCLEOTIDE SEQUENCE [LARGE SCALE GENOMIC DNA]</scope>
    <source>
        <strain evidence="3">DSM 21580</strain>
    </source>
</reference>
<evidence type="ECO:0000259" key="1">
    <source>
        <dbReference type="Pfam" id="PF08241"/>
    </source>
</evidence>
<dbReference type="Pfam" id="PF08241">
    <property type="entry name" value="Methyltransf_11"/>
    <property type="match status" value="1"/>
</dbReference>
<keyword evidence="2" id="KW-0489">Methyltransferase</keyword>
<dbReference type="GO" id="GO:0032259">
    <property type="term" value="P:methylation"/>
    <property type="evidence" value="ECO:0007669"/>
    <property type="project" value="UniProtKB-KW"/>
</dbReference>
<feature type="domain" description="Methyltransferase type 11" evidence="1">
    <location>
        <begin position="39"/>
        <end position="128"/>
    </location>
</feature>
<dbReference type="SUPFAM" id="SSF53335">
    <property type="entry name" value="S-adenosyl-L-methionine-dependent methyltransferases"/>
    <property type="match status" value="1"/>
</dbReference>
<name>A0A1H6APJ1_9FLAO</name>
<accession>A0A1H6APJ1</accession>
<gene>
    <name evidence="2" type="ORF">SAMN05421847_2520</name>
</gene>
<dbReference type="GO" id="GO:0008757">
    <property type="term" value="F:S-adenosylmethionine-dependent methyltransferase activity"/>
    <property type="evidence" value="ECO:0007669"/>
    <property type="project" value="InterPro"/>
</dbReference>
<sequence length="233" mass="27175">MNYFTDSKINFSNLDVFIRRRSIFNAIKWALPYFGKSLLDIGCGKMPYKNEILENSRVESYVGLDIDSAITYDEEVIPDFRWDGKVMPFEDNTFDSAFATEVLEHCPNPEIILAEIFRVIKDDGCFFFTVPFIWNLHEVPHDEFRYTPFSLNRLLAEAGFENIEIYTSGGWDSYLAQAIATWIKRSSISQRKKVFFSFLLKPLIKKLYSRDLNKKISFKDGQMITDLYGIAKK</sequence>
<dbReference type="RefSeq" id="WP_103914378.1">
    <property type="nucleotide sequence ID" value="NZ_FNUS01000006.1"/>
</dbReference>
<proteinExistence type="predicted"/>
<dbReference type="Gene3D" id="3.40.50.150">
    <property type="entry name" value="Vaccinia Virus protein VP39"/>
    <property type="match status" value="1"/>
</dbReference>
<organism evidence="2 3">
    <name type="scientific">Halpernia humi</name>
    <dbReference type="NCBI Taxonomy" id="493375"/>
    <lineage>
        <taxon>Bacteria</taxon>
        <taxon>Pseudomonadati</taxon>
        <taxon>Bacteroidota</taxon>
        <taxon>Flavobacteriia</taxon>
        <taxon>Flavobacteriales</taxon>
        <taxon>Weeksellaceae</taxon>
        <taxon>Chryseobacterium group</taxon>
        <taxon>Halpernia</taxon>
    </lineage>
</organism>
<dbReference type="EMBL" id="FNUS01000006">
    <property type="protein sequence ID" value="SEG49975.1"/>
    <property type="molecule type" value="Genomic_DNA"/>
</dbReference>
<keyword evidence="2" id="KW-0830">Ubiquinone</keyword>
<dbReference type="OrthoDB" id="9770553at2"/>
<evidence type="ECO:0000313" key="3">
    <source>
        <dbReference type="Proteomes" id="UP000236738"/>
    </source>
</evidence>
<dbReference type="Proteomes" id="UP000236738">
    <property type="component" value="Unassembled WGS sequence"/>
</dbReference>
<dbReference type="InterPro" id="IPR029063">
    <property type="entry name" value="SAM-dependent_MTases_sf"/>
</dbReference>